<keyword evidence="2" id="KW-1185">Reference proteome</keyword>
<proteinExistence type="predicted"/>
<gene>
    <name evidence="1" type="ORF">BJX63DRAFT_89764</name>
</gene>
<name>A0ABR4GVC2_9EURO</name>
<organism evidence="1 2">
    <name type="scientific">Aspergillus granulosus</name>
    <dbReference type="NCBI Taxonomy" id="176169"/>
    <lineage>
        <taxon>Eukaryota</taxon>
        <taxon>Fungi</taxon>
        <taxon>Dikarya</taxon>
        <taxon>Ascomycota</taxon>
        <taxon>Pezizomycotina</taxon>
        <taxon>Eurotiomycetes</taxon>
        <taxon>Eurotiomycetidae</taxon>
        <taxon>Eurotiales</taxon>
        <taxon>Aspergillaceae</taxon>
        <taxon>Aspergillus</taxon>
        <taxon>Aspergillus subgen. Nidulantes</taxon>
    </lineage>
</organism>
<dbReference type="EMBL" id="JBFXLT010000154">
    <property type="protein sequence ID" value="KAL2803021.1"/>
    <property type="molecule type" value="Genomic_DNA"/>
</dbReference>
<dbReference type="Proteomes" id="UP001610334">
    <property type="component" value="Unassembled WGS sequence"/>
</dbReference>
<protein>
    <submittedName>
        <fullName evidence="1">Uncharacterized protein</fullName>
    </submittedName>
</protein>
<reference evidence="1 2" key="1">
    <citation type="submission" date="2024-07" db="EMBL/GenBank/DDBJ databases">
        <title>Section-level genome sequencing and comparative genomics of Aspergillus sections Usti and Cavernicolus.</title>
        <authorList>
            <consortium name="Lawrence Berkeley National Laboratory"/>
            <person name="Nybo J.L."/>
            <person name="Vesth T.C."/>
            <person name="Theobald S."/>
            <person name="Frisvad J.C."/>
            <person name="Larsen T.O."/>
            <person name="Kjaerboelling I."/>
            <person name="Rothschild-Mancinelli K."/>
            <person name="Lyhne E.K."/>
            <person name="Kogle M.E."/>
            <person name="Barry K."/>
            <person name="Clum A."/>
            <person name="Na H."/>
            <person name="Ledsgaard L."/>
            <person name="Lin J."/>
            <person name="Lipzen A."/>
            <person name="Kuo A."/>
            <person name="Riley R."/>
            <person name="Mondo S."/>
            <person name="Labutti K."/>
            <person name="Haridas S."/>
            <person name="Pangalinan J."/>
            <person name="Salamov A.A."/>
            <person name="Simmons B.A."/>
            <person name="Magnuson J.K."/>
            <person name="Chen J."/>
            <person name="Drula E."/>
            <person name="Henrissat B."/>
            <person name="Wiebenga A."/>
            <person name="Lubbers R.J."/>
            <person name="Gomes A.C."/>
            <person name="Makela M.R."/>
            <person name="Stajich J."/>
            <person name="Grigoriev I.V."/>
            <person name="Mortensen U.H."/>
            <person name="De Vries R.P."/>
            <person name="Baker S.E."/>
            <person name="Andersen M.R."/>
        </authorList>
    </citation>
    <scope>NUCLEOTIDE SEQUENCE [LARGE SCALE GENOMIC DNA]</scope>
    <source>
        <strain evidence="1 2">CBS 588.65</strain>
    </source>
</reference>
<sequence>MDEKTLVRFLRALESLGRNTNLMFTSRTYTPDVYTEMKRDMAMMEVQANETDVRAYVNHQVRTIPKLNKFARKKKGLQQDIVDSILGSYKGM</sequence>
<evidence type="ECO:0000313" key="1">
    <source>
        <dbReference type="EMBL" id="KAL2803021.1"/>
    </source>
</evidence>
<comment type="caution">
    <text evidence="1">The sequence shown here is derived from an EMBL/GenBank/DDBJ whole genome shotgun (WGS) entry which is preliminary data.</text>
</comment>
<accession>A0ABR4GVC2</accession>
<evidence type="ECO:0000313" key="2">
    <source>
        <dbReference type="Proteomes" id="UP001610334"/>
    </source>
</evidence>